<evidence type="ECO:0000256" key="2">
    <source>
        <dbReference type="SAM" id="Phobius"/>
    </source>
</evidence>
<dbReference type="Pfam" id="PF03929">
    <property type="entry name" value="PepSY_TM"/>
    <property type="match status" value="1"/>
</dbReference>
<protein>
    <submittedName>
        <fullName evidence="3">PepSY domain-containing protein</fullName>
    </submittedName>
</protein>
<dbReference type="PANTHER" id="PTHR34219">
    <property type="entry name" value="IRON-REGULATED INNER MEMBRANE PROTEIN-RELATED"/>
    <property type="match status" value="1"/>
</dbReference>
<evidence type="ECO:0000313" key="4">
    <source>
        <dbReference type="Proteomes" id="UP000679126"/>
    </source>
</evidence>
<dbReference type="EMBL" id="JAGHKP010000003">
    <property type="protein sequence ID" value="MBO9154147.1"/>
    <property type="molecule type" value="Genomic_DNA"/>
</dbReference>
<gene>
    <name evidence="3" type="ORF">J7I43_18115</name>
</gene>
<reference evidence="4" key="1">
    <citation type="submission" date="2021-03" db="EMBL/GenBank/DDBJ databases">
        <title>Assistant Professor.</title>
        <authorList>
            <person name="Huq M.A."/>
        </authorList>
    </citation>
    <scope>NUCLEOTIDE SEQUENCE [LARGE SCALE GENOMIC DNA]</scope>
    <source>
        <strain evidence="4">MAH-28</strain>
    </source>
</reference>
<keyword evidence="2" id="KW-0472">Membrane</keyword>
<dbReference type="Proteomes" id="UP000679126">
    <property type="component" value="Unassembled WGS sequence"/>
</dbReference>
<feature type="compositionally biased region" description="Low complexity" evidence="1">
    <location>
        <begin position="386"/>
        <end position="408"/>
    </location>
</feature>
<keyword evidence="2" id="KW-0812">Transmembrane</keyword>
<feature type="region of interest" description="Disordered" evidence="1">
    <location>
        <begin position="384"/>
        <end position="408"/>
    </location>
</feature>
<accession>A0ABS3YHJ1</accession>
<organism evidence="3 4">
    <name type="scientific">Chitinophaga chungangae</name>
    <dbReference type="NCBI Taxonomy" id="2821488"/>
    <lineage>
        <taxon>Bacteria</taxon>
        <taxon>Pseudomonadati</taxon>
        <taxon>Bacteroidota</taxon>
        <taxon>Chitinophagia</taxon>
        <taxon>Chitinophagales</taxon>
        <taxon>Chitinophagaceae</taxon>
        <taxon>Chitinophaga</taxon>
    </lineage>
</organism>
<keyword evidence="2" id="KW-1133">Transmembrane helix</keyword>
<evidence type="ECO:0000313" key="3">
    <source>
        <dbReference type="EMBL" id="MBO9154147.1"/>
    </source>
</evidence>
<feature type="transmembrane region" description="Helical" evidence="2">
    <location>
        <begin position="143"/>
        <end position="163"/>
    </location>
</feature>
<feature type="transmembrane region" description="Helical" evidence="2">
    <location>
        <begin position="12"/>
        <end position="34"/>
    </location>
</feature>
<dbReference type="InterPro" id="IPR005625">
    <property type="entry name" value="PepSY-ass_TM"/>
</dbReference>
<evidence type="ECO:0000256" key="1">
    <source>
        <dbReference type="SAM" id="MobiDB-lite"/>
    </source>
</evidence>
<feature type="transmembrane region" description="Helical" evidence="2">
    <location>
        <begin position="193"/>
        <end position="213"/>
    </location>
</feature>
<feature type="transmembrane region" description="Helical" evidence="2">
    <location>
        <begin position="340"/>
        <end position="361"/>
    </location>
</feature>
<name>A0ABS3YHJ1_9BACT</name>
<sequence length="408" mass="45861">MNWKKIFGWLHLWLGLIAGLIVFIVAVTGAIYAVQPEISNITEPYRFVTVENKPFQPVTVLQAAAEKRMGGMKAFRILYGEREKGEVPIVQFFRREPYFYHNVYVNPYTGEVIKVLDRQKEFFKFILDGHMNLWLPQKIGHHVVGYGTLVFLVIIISGIVLWWPRNVARLKSSFKVKWGASPKRLNYDLHNVFGFYASWVIIFAVLTGLVWSFKWVSDAEFWLFSGGKARPVAVLKSDRAAVKDSSVINRSFEKVMAMYPGAEGYSVTIPANDSAVVACRAYPSGSQYYNGNYHYFDQHTGAEIAVNYMGKYENASIAEKASRMTYDIHVGSIFGIPGRLLMLLAALITASLPVTGFLIWWGKKKKKKKGASPGYSYRTLTLKARSPLSPCRSSSSSSSIPGSMAPLS</sequence>
<proteinExistence type="predicted"/>
<keyword evidence="4" id="KW-1185">Reference proteome</keyword>
<comment type="caution">
    <text evidence="3">The sequence shown here is derived from an EMBL/GenBank/DDBJ whole genome shotgun (WGS) entry which is preliminary data.</text>
</comment>
<dbReference type="RefSeq" id="WP_209147266.1">
    <property type="nucleotide sequence ID" value="NZ_JAGHKP010000003.1"/>
</dbReference>